<sequence length="203" mass="23268">MKIDPTKLKTWHSRNLHKSLSYFDSCTIIAEDIHPDCYVLKCITAMKFVVRILPCVFILCCLATTAKPKPKKTFSIITYNVWNGFESETQRRNTFVGWARQQSADVIAFEELNHFTQASFENLAKTWGHPYAIIVKEDGYPVGISSRYPIRNICKLIEGMHHGCLYAEINGMGFFVVHFSPFSSVKRLQESNAILKLLKKKIS</sequence>
<feature type="transmembrane region" description="Helical" evidence="1">
    <location>
        <begin position="48"/>
        <end position="66"/>
    </location>
</feature>
<gene>
    <name evidence="3" type="ORF">MKP09_14430</name>
</gene>
<keyword evidence="1" id="KW-0472">Membrane</keyword>
<evidence type="ECO:0000313" key="3">
    <source>
        <dbReference type="EMBL" id="MCH5599018.1"/>
    </source>
</evidence>
<keyword evidence="4" id="KW-1185">Reference proteome</keyword>
<dbReference type="Gene3D" id="3.60.10.10">
    <property type="entry name" value="Endonuclease/exonuclease/phosphatase"/>
    <property type="match status" value="1"/>
</dbReference>
<protein>
    <recommendedName>
        <fullName evidence="2">Endonuclease/exonuclease/phosphatase domain-containing protein</fullName>
    </recommendedName>
</protein>
<dbReference type="InterPro" id="IPR036691">
    <property type="entry name" value="Endo/exonu/phosph_ase_sf"/>
</dbReference>
<organism evidence="3 4">
    <name type="scientific">Niabella ginsengisoli</name>
    <dbReference type="NCBI Taxonomy" id="522298"/>
    <lineage>
        <taxon>Bacteria</taxon>
        <taxon>Pseudomonadati</taxon>
        <taxon>Bacteroidota</taxon>
        <taxon>Chitinophagia</taxon>
        <taxon>Chitinophagales</taxon>
        <taxon>Chitinophagaceae</taxon>
        <taxon>Niabella</taxon>
    </lineage>
</organism>
<evidence type="ECO:0000256" key="1">
    <source>
        <dbReference type="SAM" id="Phobius"/>
    </source>
</evidence>
<dbReference type="InterPro" id="IPR005135">
    <property type="entry name" value="Endo/exonuclease/phosphatase"/>
</dbReference>
<dbReference type="EMBL" id="JAKWBL010000002">
    <property type="protein sequence ID" value="MCH5599018.1"/>
    <property type="molecule type" value="Genomic_DNA"/>
</dbReference>
<feature type="domain" description="Endonuclease/exonuclease/phosphatase" evidence="2">
    <location>
        <begin position="77"/>
        <end position="153"/>
    </location>
</feature>
<evidence type="ECO:0000313" key="4">
    <source>
        <dbReference type="Proteomes" id="UP001202248"/>
    </source>
</evidence>
<evidence type="ECO:0000259" key="2">
    <source>
        <dbReference type="Pfam" id="PF03372"/>
    </source>
</evidence>
<accession>A0ABS9SKV4</accession>
<dbReference type="Proteomes" id="UP001202248">
    <property type="component" value="Unassembled WGS sequence"/>
</dbReference>
<keyword evidence="1" id="KW-1133">Transmembrane helix</keyword>
<proteinExistence type="predicted"/>
<reference evidence="3 4" key="1">
    <citation type="submission" date="2022-02" db="EMBL/GenBank/DDBJ databases">
        <authorList>
            <person name="Min J."/>
        </authorList>
    </citation>
    <scope>NUCLEOTIDE SEQUENCE [LARGE SCALE GENOMIC DNA]</scope>
    <source>
        <strain evidence="3 4">GR10-1</strain>
    </source>
</reference>
<dbReference type="RefSeq" id="WP_240830677.1">
    <property type="nucleotide sequence ID" value="NZ_JAKWBL010000002.1"/>
</dbReference>
<dbReference type="SUPFAM" id="SSF56219">
    <property type="entry name" value="DNase I-like"/>
    <property type="match status" value="1"/>
</dbReference>
<keyword evidence="1" id="KW-0812">Transmembrane</keyword>
<dbReference type="Pfam" id="PF03372">
    <property type="entry name" value="Exo_endo_phos"/>
    <property type="match status" value="1"/>
</dbReference>
<name>A0ABS9SKV4_9BACT</name>
<comment type="caution">
    <text evidence="3">The sequence shown here is derived from an EMBL/GenBank/DDBJ whole genome shotgun (WGS) entry which is preliminary data.</text>
</comment>